<evidence type="ECO:0000313" key="2">
    <source>
        <dbReference type="Proteomes" id="UP000887540"/>
    </source>
</evidence>
<name>A0A914E2A1_9BILA</name>
<reference evidence="3" key="1">
    <citation type="submission" date="2022-11" db="UniProtKB">
        <authorList>
            <consortium name="WormBaseParasite"/>
        </authorList>
    </citation>
    <scope>IDENTIFICATION</scope>
</reference>
<dbReference type="AlphaFoldDB" id="A0A914E2A1"/>
<protein>
    <submittedName>
        <fullName evidence="3">Nucleotide-diphospho-sugar transferase domain-containing protein</fullName>
    </submittedName>
</protein>
<dbReference type="Proteomes" id="UP000887540">
    <property type="component" value="Unplaced"/>
</dbReference>
<dbReference type="WBParaSite" id="ACRNAN_scaffold497.g30228.t1">
    <property type="protein sequence ID" value="ACRNAN_scaffold497.g30228.t1"/>
    <property type="gene ID" value="ACRNAN_scaffold497.g30228"/>
</dbReference>
<sequence length="370" mass="42878">MKELRFTLTRLIQFLFLLQIRRKLSKSSDALQFLNAHKEDASNFSNARELDLALSKTDMPGIILLNKHALNITLNFLCNIKNFNGVYEKLILLVFDEHSRQVLTESFPEVKTVYWKLEGLTQKFSTGDGRYQLFQYFRAKLASYLTTKVKYFWMLQADTLWRTNLFETIKIGRLLNKSDNLLFDSEGESGLLSKMVAGGYFYVQSDERSKKFFDYVADTLLDYYVTDNNVMASLCLLKKFDVGCGKIPYSQLSNWRWTSDEDLPLPNFLQYDGGEGAEDKFHMMNSIGAAFVDINTLKSTPSRAMCNQNNAKHLDETFEIIRIQRKPGKLNFLIVLIHGFCELLTVFFPFLETVFLGYIFPFYAYYAVSI</sequence>
<proteinExistence type="predicted"/>
<accession>A0A914E2A1</accession>
<keyword evidence="2" id="KW-1185">Reference proteome</keyword>
<dbReference type="InterPro" id="IPR005069">
    <property type="entry name" value="Nucl-diP-sugar_transferase"/>
</dbReference>
<evidence type="ECO:0000259" key="1">
    <source>
        <dbReference type="Pfam" id="PF03407"/>
    </source>
</evidence>
<feature type="domain" description="Nucleotide-diphospho-sugar transferase" evidence="1">
    <location>
        <begin position="88"/>
        <end position="284"/>
    </location>
</feature>
<evidence type="ECO:0000313" key="3">
    <source>
        <dbReference type="WBParaSite" id="ACRNAN_scaffold497.g30228.t1"/>
    </source>
</evidence>
<dbReference type="Pfam" id="PF03407">
    <property type="entry name" value="Nucleotid_trans"/>
    <property type="match status" value="1"/>
</dbReference>
<organism evidence="2 3">
    <name type="scientific">Acrobeloides nanus</name>
    <dbReference type="NCBI Taxonomy" id="290746"/>
    <lineage>
        <taxon>Eukaryota</taxon>
        <taxon>Metazoa</taxon>
        <taxon>Ecdysozoa</taxon>
        <taxon>Nematoda</taxon>
        <taxon>Chromadorea</taxon>
        <taxon>Rhabditida</taxon>
        <taxon>Tylenchina</taxon>
        <taxon>Cephalobomorpha</taxon>
        <taxon>Cephaloboidea</taxon>
        <taxon>Cephalobidae</taxon>
        <taxon>Acrobeloides</taxon>
    </lineage>
</organism>
<dbReference type="PANTHER" id="PTHR31967:SF20">
    <property type="entry name" value="GROUND-LIKE DOMAIN-CONTAINING PROTEIN"/>
    <property type="match status" value="1"/>
</dbReference>
<dbReference type="PANTHER" id="PTHR31967">
    <property type="entry name" value="GROUNDHOG (HEDGEHOG-LIKE FAMILY)-RELATED"/>
    <property type="match status" value="1"/>
</dbReference>